<comment type="similarity">
    <text evidence="5">Belongs to the HIPP family.</text>
</comment>
<reference evidence="8" key="1">
    <citation type="submission" date="2013-07" db="EMBL/GenBank/DDBJ databases">
        <title>The genome of Eucalyptus grandis.</title>
        <authorList>
            <person name="Schmutz J."/>
            <person name="Hayes R."/>
            <person name="Myburg A."/>
            <person name="Tuskan G."/>
            <person name="Grattapaglia D."/>
            <person name="Rokhsar D.S."/>
        </authorList>
    </citation>
    <scope>NUCLEOTIDE SEQUENCE</scope>
    <source>
        <tissue evidence="8">Leaf extractions</tissue>
    </source>
</reference>
<dbReference type="eggNOG" id="KOG1603">
    <property type="taxonomic scope" value="Eukaryota"/>
</dbReference>
<keyword evidence="1" id="KW-0488">Methylation</keyword>
<feature type="domain" description="HMA" evidence="7">
    <location>
        <begin position="12"/>
        <end position="79"/>
    </location>
</feature>
<dbReference type="Gene3D" id="3.30.70.100">
    <property type="match status" value="1"/>
</dbReference>
<evidence type="ECO:0000256" key="3">
    <source>
        <dbReference type="ARBA" id="ARBA00023288"/>
    </source>
</evidence>
<keyword evidence="6" id="KW-0732">Signal</keyword>
<evidence type="ECO:0000259" key="7">
    <source>
        <dbReference type="PROSITE" id="PS50846"/>
    </source>
</evidence>
<dbReference type="FunCoup" id="A0A059C238">
    <property type="interactions" value="717"/>
</dbReference>
<dbReference type="GO" id="GO:0046872">
    <property type="term" value="F:metal ion binding"/>
    <property type="evidence" value="ECO:0007669"/>
    <property type="project" value="UniProtKB-KW"/>
</dbReference>
<dbReference type="InParanoid" id="A0A059C238"/>
<dbReference type="STRING" id="71139.A0A059C238"/>
<dbReference type="Gramene" id="KCW72319">
    <property type="protein sequence ID" value="KCW72319"/>
    <property type="gene ID" value="EUGRSUZ_E00775"/>
</dbReference>
<dbReference type="PANTHER" id="PTHR45811:SF50">
    <property type="entry name" value="HEAVY METAL-ASSOCIATED ISOPRENYLATED PLANT PROTEIN 12-RELATED"/>
    <property type="match status" value="1"/>
</dbReference>
<organism evidence="8">
    <name type="scientific">Eucalyptus grandis</name>
    <name type="common">Flooded gum</name>
    <dbReference type="NCBI Taxonomy" id="71139"/>
    <lineage>
        <taxon>Eukaryota</taxon>
        <taxon>Viridiplantae</taxon>
        <taxon>Streptophyta</taxon>
        <taxon>Embryophyta</taxon>
        <taxon>Tracheophyta</taxon>
        <taxon>Spermatophyta</taxon>
        <taxon>Magnoliopsida</taxon>
        <taxon>eudicotyledons</taxon>
        <taxon>Gunneridae</taxon>
        <taxon>Pentapetalae</taxon>
        <taxon>rosids</taxon>
        <taxon>malvids</taxon>
        <taxon>Myrtales</taxon>
        <taxon>Myrtaceae</taxon>
        <taxon>Myrtoideae</taxon>
        <taxon>Eucalypteae</taxon>
        <taxon>Eucalyptus</taxon>
    </lineage>
</organism>
<dbReference type="AlphaFoldDB" id="A0A059C238"/>
<name>A0A059C238_EUCGR</name>
<keyword evidence="3" id="KW-0449">Lipoprotein</keyword>
<evidence type="ECO:0000256" key="5">
    <source>
        <dbReference type="ARBA" id="ARBA00024045"/>
    </source>
</evidence>
<evidence type="ECO:0000313" key="8">
    <source>
        <dbReference type="EMBL" id="KCW72319.1"/>
    </source>
</evidence>
<dbReference type="Pfam" id="PF00403">
    <property type="entry name" value="HMA"/>
    <property type="match status" value="1"/>
</dbReference>
<dbReference type="InterPro" id="IPR051863">
    <property type="entry name" value="HIPP"/>
</dbReference>
<accession>A0A059C238</accession>
<sequence length="133" mass="14942">MLLSPGFSWTLLLKLVVKVELHDDRDRRKAMRVVSSFEGIGSLSMDSKDNKLTVSGDFDPVKVVNKLRKSWRTEIVSVGGAKEDDGKKDEGKKEEGKKDDQVANLVKAYQAYYSTPVTYYHVSPEETPNCVIC</sequence>
<gene>
    <name evidence="8" type="ORF">EUGRSUZ_E00775</name>
</gene>
<dbReference type="PANTHER" id="PTHR45811">
    <property type="entry name" value="COPPER TRANSPORT PROTEIN FAMILY-RELATED"/>
    <property type="match status" value="1"/>
</dbReference>
<dbReference type="EMBL" id="KK198757">
    <property type="protein sequence ID" value="KCW72319.1"/>
    <property type="molecule type" value="Genomic_DNA"/>
</dbReference>
<evidence type="ECO:0000256" key="4">
    <source>
        <dbReference type="ARBA" id="ARBA00023289"/>
    </source>
</evidence>
<dbReference type="InterPro" id="IPR006121">
    <property type="entry name" value="HMA_dom"/>
</dbReference>
<evidence type="ECO:0000256" key="6">
    <source>
        <dbReference type="SAM" id="SignalP"/>
    </source>
</evidence>
<dbReference type="PROSITE" id="PS50846">
    <property type="entry name" value="HMA_2"/>
    <property type="match status" value="1"/>
</dbReference>
<feature type="signal peptide" evidence="6">
    <location>
        <begin position="1"/>
        <end position="21"/>
    </location>
</feature>
<keyword evidence="4" id="KW-0636">Prenylation</keyword>
<protein>
    <recommendedName>
        <fullName evidence="7">HMA domain-containing protein</fullName>
    </recommendedName>
</protein>
<proteinExistence type="inferred from homology"/>
<dbReference type="OMA" id="RKICHAD"/>
<evidence type="ECO:0000256" key="2">
    <source>
        <dbReference type="ARBA" id="ARBA00022723"/>
    </source>
</evidence>
<evidence type="ECO:0000256" key="1">
    <source>
        <dbReference type="ARBA" id="ARBA00022481"/>
    </source>
</evidence>
<feature type="chain" id="PRO_5001568908" description="HMA domain-containing protein" evidence="6">
    <location>
        <begin position="22"/>
        <end position="133"/>
    </location>
</feature>
<keyword evidence="2" id="KW-0479">Metal-binding</keyword>